<gene>
    <name evidence="3" type="ORF">Tco_1111574</name>
</gene>
<keyword evidence="4" id="KW-1185">Reference proteome</keyword>
<accession>A0ABQ5IN97</accession>
<comment type="caution">
    <text evidence="3">The sequence shown here is derived from an EMBL/GenBank/DDBJ whole genome shotgun (WGS) entry which is preliminary data.</text>
</comment>
<reference evidence="3" key="1">
    <citation type="journal article" date="2022" name="Int. J. Mol. Sci.">
        <title>Draft Genome of Tanacetum Coccineum: Genomic Comparison of Closely Related Tanacetum-Family Plants.</title>
        <authorList>
            <person name="Yamashiro T."/>
            <person name="Shiraishi A."/>
            <person name="Nakayama K."/>
            <person name="Satake H."/>
        </authorList>
    </citation>
    <scope>NUCLEOTIDE SEQUENCE</scope>
</reference>
<evidence type="ECO:0000313" key="4">
    <source>
        <dbReference type="Proteomes" id="UP001151760"/>
    </source>
</evidence>
<dbReference type="Proteomes" id="UP001151760">
    <property type="component" value="Unassembled WGS sequence"/>
</dbReference>
<evidence type="ECO:0000313" key="3">
    <source>
        <dbReference type="EMBL" id="GJU01236.1"/>
    </source>
</evidence>
<feature type="compositionally biased region" description="Basic and acidic residues" evidence="1">
    <location>
        <begin position="634"/>
        <end position="665"/>
    </location>
</feature>
<feature type="region of interest" description="Disordered" evidence="1">
    <location>
        <begin position="625"/>
        <end position="672"/>
    </location>
</feature>
<feature type="domain" description="Reverse transcriptase Ty1/copia-type" evidence="2">
    <location>
        <begin position="812"/>
        <end position="869"/>
    </location>
</feature>
<proteinExistence type="predicted"/>
<protein>
    <submittedName>
        <fullName evidence="3">Retrovirus-related pol polyprotein from transposon TNT 1-94</fullName>
    </submittedName>
</protein>
<dbReference type="EMBL" id="BQNB010020945">
    <property type="protein sequence ID" value="GJU01236.1"/>
    <property type="molecule type" value="Genomic_DNA"/>
</dbReference>
<evidence type="ECO:0000256" key="1">
    <source>
        <dbReference type="SAM" id="MobiDB-lite"/>
    </source>
</evidence>
<dbReference type="Pfam" id="PF07727">
    <property type="entry name" value="RVT_2"/>
    <property type="match status" value="1"/>
</dbReference>
<name>A0ABQ5IN97_9ASTR</name>
<reference evidence="3" key="2">
    <citation type="submission" date="2022-01" db="EMBL/GenBank/DDBJ databases">
        <authorList>
            <person name="Yamashiro T."/>
            <person name="Shiraishi A."/>
            <person name="Satake H."/>
            <person name="Nakayama K."/>
        </authorList>
    </citation>
    <scope>NUCLEOTIDE SEQUENCE</scope>
</reference>
<organism evidence="3 4">
    <name type="scientific">Tanacetum coccineum</name>
    <dbReference type="NCBI Taxonomy" id="301880"/>
    <lineage>
        <taxon>Eukaryota</taxon>
        <taxon>Viridiplantae</taxon>
        <taxon>Streptophyta</taxon>
        <taxon>Embryophyta</taxon>
        <taxon>Tracheophyta</taxon>
        <taxon>Spermatophyta</taxon>
        <taxon>Magnoliopsida</taxon>
        <taxon>eudicotyledons</taxon>
        <taxon>Gunneridae</taxon>
        <taxon>Pentapetalae</taxon>
        <taxon>asterids</taxon>
        <taxon>campanulids</taxon>
        <taxon>Asterales</taxon>
        <taxon>Asteraceae</taxon>
        <taxon>Asteroideae</taxon>
        <taxon>Anthemideae</taxon>
        <taxon>Anthemidinae</taxon>
        <taxon>Tanacetum</taxon>
    </lineage>
</organism>
<evidence type="ECO:0000259" key="2">
    <source>
        <dbReference type="Pfam" id="PF07727"/>
    </source>
</evidence>
<dbReference type="InterPro" id="IPR013103">
    <property type="entry name" value="RVT_2"/>
</dbReference>
<sequence length="1003" mass="114325">MWPSRDPDKKMCDGGIEICEVSKTGNLRFWYCNYDKERRNINGKGLSFPDFLLAEYGKSQTRALVWDNGYVEWCDVSPSSEVSSQESNKLRPRDYSFREWTLIKVRNTNISEPVKRSTWEFNLEIDKLDDEYELGIGKKGHILDNIWEYYNQVYNKNYEWHDYEFENEESEEIGIEDKDYHPPEVQVETFEVKKYSFERGQSFICVTKDLDNILPLGRKNRSKFKEMIRKEVENNKTIQKLRGNYLDRLDSKSYGNHAESASVMGVNHQNKLTHPHPQRNFVPTVVATKSGLVQVNAAKQSSPRAAASISTARHISTVSIKPKVNAASPIKYYYFKAHSPLRRPFNQKSVAKTNNFNKKVYTAKVNNVTIAGPEIVVSTAERKRENAVESSACWIWRPSGKVIDHISKDSGSYMPKRFDYVDPQGILKKISVLFTATDFMLYLVTLRYWIESQVLLNVPRQNNMYSFVLIILCLREIHYYLLHQNRVLVTKPHNKTPYELLLGRPPSISFMRPFGCPVTILNTLDPLGKFDGKAFRVFNTRTRKVEENLHINFLENKPNVARSGPEWLFDIDSLTKSMNYKPVTIGNQTNGDAGIETNVNVGQAGQEKASDHEYILLPLMLSNSPLSSSSQSTDNKDADEVPGKGDDDLSERNGFDNVDDQERIDSSTQDVNTVRPSINTASENINTRSSNINTASPIPNDPSMQSCYIKKQRETKSQRLSKTAYLLVFSLTIQKPNGIQALTDPSWIEAIQEELLQFILQKLECESTFLYGTIEEEVYACQPPGFKDPQFPDKVYKEEGTIDKLCSSRRTEMMHKRFQMSSIGELTFFLGLQVQQKEDRIFISQDKYVADILKKFDFTTVKEASTPIETNKALLKDEEAEGYGWIHHLTWKLSLIVIMLELALTGNLQQEMRLSIRSGKTEWKGLPLLLLEAEGDSGNINRTKSMATLNESFPQGTNSGSGPGCQDTILGGAEAQIGLRLHLSSPMIHLSQESTHLEVGRTT</sequence>